<evidence type="ECO:0000256" key="9">
    <source>
        <dbReference type="ARBA" id="ARBA00025772"/>
    </source>
</evidence>
<evidence type="ECO:0000313" key="13">
    <source>
        <dbReference type="Proteomes" id="UP000562027"/>
    </source>
</evidence>
<evidence type="ECO:0000256" key="8">
    <source>
        <dbReference type="ARBA" id="ARBA00023136"/>
    </source>
</evidence>
<evidence type="ECO:0000256" key="10">
    <source>
        <dbReference type="ARBA" id="ARBA00030775"/>
    </source>
</evidence>
<comment type="caution">
    <text evidence="12">The sequence shown here is derived from an EMBL/GenBank/DDBJ whole genome shotgun (WGS) entry which is preliminary data.</text>
</comment>
<keyword evidence="13" id="KW-1185">Reference proteome</keyword>
<dbReference type="InterPro" id="IPR022346">
    <property type="entry name" value="T2SS_GspH"/>
</dbReference>
<gene>
    <name evidence="12" type="ORF">HNP55_000018</name>
</gene>
<dbReference type="RefSeq" id="WP_184294738.1">
    <property type="nucleotide sequence ID" value="NZ_JACHLP010000001.1"/>
</dbReference>
<evidence type="ECO:0000256" key="1">
    <source>
        <dbReference type="ARBA" id="ARBA00004377"/>
    </source>
</evidence>
<dbReference type="EMBL" id="JACHLP010000001">
    <property type="protein sequence ID" value="MBB4841523.1"/>
    <property type="molecule type" value="Genomic_DNA"/>
</dbReference>
<dbReference type="GO" id="GO:0015627">
    <property type="term" value="C:type II protein secretion system complex"/>
    <property type="evidence" value="ECO:0007669"/>
    <property type="project" value="InterPro"/>
</dbReference>
<evidence type="ECO:0000259" key="11">
    <source>
        <dbReference type="Pfam" id="PF12019"/>
    </source>
</evidence>
<protein>
    <recommendedName>
        <fullName evidence="2">Type II secretion system protein H</fullName>
    </recommendedName>
    <alternativeName>
        <fullName evidence="10">General secretion pathway protein H</fullName>
    </alternativeName>
</protein>
<reference evidence="12 13" key="1">
    <citation type="submission" date="2020-08" db="EMBL/GenBank/DDBJ databases">
        <title>Functional genomics of gut bacteria from endangered species of beetles.</title>
        <authorList>
            <person name="Carlos-Shanley C."/>
        </authorList>
    </citation>
    <scope>NUCLEOTIDE SEQUENCE [LARGE SCALE GENOMIC DNA]</scope>
    <source>
        <strain evidence="12 13">S00239</strain>
    </source>
</reference>
<accession>A0A840L3T4</accession>
<keyword evidence="3" id="KW-1003">Cell membrane</keyword>
<keyword evidence="4" id="KW-0488">Methylation</keyword>
<comment type="subcellular location">
    <subcellularLocation>
        <location evidence="1">Cell inner membrane</location>
        <topology evidence="1">Single-pass membrane protein</topology>
    </subcellularLocation>
</comment>
<comment type="similarity">
    <text evidence="9">Belongs to the GSP H family.</text>
</comment>
<dbReference type="GO" id="GO:0005886">
    <property type="term" value="C:plasma membrane"/>
    <property type="evidence" value="ECO:0007669"/>
    <property type="project" value="UniProtKB-SubCell"/>
</dbReference>
<dbReference type="Pfam" id="PF12019">
    <property type="entry name" value="GspH"/>
    <property type="match status" value="1"/>
</dbReference>
<dbReference type="SUPFAM" id="SSF54523">
    <property type="entry name" value="Pili subunits"/>
    <property type="match status" value="1"/>
</dbReference>
<keyword evidence="6" id="KW-0812">Transmembrane</keyword>
<keyword evidence="8" id="KW-0472">Membrane</keyword>
<evidence type="ECO:0000256" key="2">
    <source>
        <dbReference type="ARBA" id="ARBA00021549"/>
    </source>
</evidence>
<dbReference type="Proteomes" id="UP000562027">
    <property type="component" value="Unassembled WGS sequence"/>
</dbReference>
<dbReference type="InterPro" id="IPR045584">
    <property type="entry name" value="Pilin-like"/>
</dbReference>
<dbReference type="Gene3D" id="3.30.700.10">
    <property type="entry name" value="Glycoprotein, Type 4 Pilin"/>
    <property type="match status" value="1"/>
</dbReference>
<feature type="domain" description="General secretion pathway GspH" evidence="11">
    <location>
        <begin position="54"/>
        <end position="166"/>
    </location>
</feature>
<evidence type="ECO:0000256" key="7">
    <source>
        <dbReference type="ARBA" id="ARBA00022989"/>
    </source>
</evidence>
<evidence type="ECO:0000256" key="3">
    <source>
        <dbReference type="ARBA" id="ARBA00022475"/>
    </source>
</evidence>
<dbReference type="AlphaFoldDB" id="A0A840L3T4"/>
<keyword evidence="7" id="KW-1133">Transmembrane helix</keyword>
<keyword evidence="5" id="KW-0997">Cell inner membrane</keyword>
<evidence type="ECO:0000256" key="6">
    <source>
        <dbReference type="ARBA" id="ARBA00022692"/>
    </source>
</evidence>
<sequence>MRAIKFSQRSSKQHSRGLSLIELLTCLCISAVLLSQAVPSLERMKQRQRLNLLAQTLMLDLKQARHEALLSTNSVHLDFDQQSQGACYIIYSGPAKQCQCDASGAPVCTGGAKAIKSQWLPSQQKIGLKTKSSHLSFSAKQGAVTPAASIDLSTQDGDSVRQIISIAGRVRSCSPNASMGQYPTC</sequence>
<dbReference type="GO" id="GO:0015628">
    <property type="term" value="P:protein secretion by the type II secretion system"/>
    <property type="evidence" value="ECO:0007669"/>
    <property type="project" value="InterPro"/>
</dbReference>
<name>A0A840L3T4_9BURK</name>
<evidence type="ECO:0000313" key="12">
    <source>
        <dbReference type="EMBL" id="MBB4841523.1"/>
    </source>
</evidence>
<organism evidence="12 13">
    <name type="scientific">Roseateles oligotrophus</name>
    <dbReference type="NCBI Taxonomy" id="1769250"/>
    <lineage>
        <taxon>Bacteria</taxon>
        <taxon>Pseudomonadati</taxon>
        <taxon>Pseudomonadota</taxon>
        <taxon>Betaproteobacteria</taxon>
        <taxon>Burkholderiales</taxon>
        <taxon>Sphaerotilaceae</taxon>
        <taxon>Roseateles</taxon>
    </lineage>
</organism>
<proteinExistence type="inferred from homology"/>
<evidence type="ECO:0000256" key="4">
    <source>
        <dbReference type="ARBA" id="ARBA00022481"/>
    </source>
</evidence>
<evidence type="ECO:0000256" key="5">
    <source>
        <dbReference type="ARBA" id="ARBA00022519"/>
    </source>
</evidence>